<keyword evidence="3" id="KW-1185">Reference proteome</keyword>
<proteinExistence type="predicted"/>
<comment type="caution">
    <text evidence="2">The sequence shown here is derived from an EMBL/GenBank/DDBJ whole genome shotgun (WGS) entry which is preliminary data.</text>
</comment>
<dbReference type="GO" id="GO:0005524">
    <property type="term" value="F:ATP binding"/>
    <property type="evidence" value="ECO:0007669"/>
    <property type="project" value="UniProtKB-KW"/>
</dbReference>
<gene>
    <name evidence="2" type="ORF">MXD59_12385</name>
</gene>
<evidence type="ECO:0000259" key="1">
    <source>
        <dbReference type="Pfam" id="PF13401"/>
    </source>
</evidence>
<dbReference type="Gene3D" id="3.40.50.300">
    <property type="entry name" value="P-loop containing nucleotide triphosphate hydrolases"/>
    <property type="match status" value="1"/>
</dbReference>
<sequence>MARRFNTAGPCDPVRHHMIPALSRLPQAPGLVAQEAFFVVHAPRQTGKTTALRALAHELTAQGWYAALHFSCETAEAAGDDYEAAARDILFQIKVRAEDNLPVELRPPAWPAAPEGSQLSAALRAWAQTCPRPLVLFFDEIDAVRGQGLISVLRQLRAGFPDRPRDFPASVVLCGLRDVRGYKALAGGDPPRLGTASPFNVKVTSLRLGDFSPDEVTELYGQHTAETGQEFTPAALARAYELTGGQPWLVNALAREVVEEIAVPASEKITVRLLDEAKERLILARATHLDSLASKLVEPRVQRILSPVLAGGSLPLEPYDDDVAYVRDLGLIASSPPVRIANPIYREVIARVLSSSIQESVAANPRSFIRPDNSFDFPKVLAEFTDWWRENGEFLTRRGYYDEAAPQLIFMGYLQRVVNGGGYVDREFAVGSGRVDLHVRWPYTTPAGEQHEQREAVELKVWRQGRGNPLKAGLKQLDHYLDRLHLSTGTLIIFDQRSTAPPIDERTTITTTTSPAGHPITLVNG</sequence>
<evidence type="ECO:0000313" key="2">
    <source>
        <dbReference type="EMBL" id="MCK9876564.1"/>
    </source>
</evidence>
<dbReference type="RefSeq" id="WP_248824808.1">
    <property type="nucleotide sequence ID" value="NZ_JALKFT010000010.1"/>
</dbReference>
<dbReference type="Proteomes" id="UP001201873">
    <property type="component" value="Unassembled WGS sequence"/>
</dbReference>
<name>A0ABT0JZ57_9ACTN</name>
<keyword evidence="2" id="KW-0067">ATP-binding</keyword>
<protein>
    <submittedName>
        <fullName evidence="2">ATP-binding protein</fullName>
    </submittedName>
</protein>
<dbReference type="Pfam" id="PF13401">
    <property type="entry name" value="AAA_22"/>
    <property type="match status" value="1"/>
</dbReference>
<feature type="domain" description="ORC1/DEAH AAA+ ATPase" evidence="1">
    <location>
        <begin position="34"/>
        <end position="180"/>
    </location>
</feature>
<organism evidence="2 3">
    <name type="scientific">Frankia umida</name>
    <dbReference type="NCBI Taxonomy" id="573489"/>
    <lineage>
        <taxon>Bacteria</taxon>
        <taxon>Bacillati</taxon>
        <taxon>Actinomycetota</taxon>
        <taxon>Actinomycetes</taxon>
        <taxon>Frankiales</taxon>
        <taxon>Frankiaceae</taxon>
        <taxon>Frankia</taxon>
    </lineage>
</organism>
<accession>A0ABT0JZ57</accession>
<dbReference type="EMBL" id="JALKFT010000010">
    <property type="protein sequence ID" value="MCK9876564.1"/>
    <property type="molecule type" value="Genomic_DNA"/>
</dbReference>
<dbReference type="SUPFAM" id="SSF52540">
    <property type="entry name" value="P-loop containing nucleoside triphosphate hydrolases"/>
    <property type="match status" value="1"/>
</dbReference>
<reference evidence="2 3" key="1">
    <citation type="submission" date="2022-04" db="EMBL/GenBank/DDBJ databases">
        <title>Genome diversity in the genus Frankia.</title>
        <authorList>
            <person name="Carlos-Shanley C."/>
            <person name="Hahn D."/>
        </authorList>
    </citation>
    <scope>NUCLEOTIDE SEQUENCE [LARGE SCALE GENOMIC DNA]</scope>
    <source>
        <strain evidence="2 3">Ag45/Mut15</strain>
    </source>
</reference>
<dbReference type="InterPro" id="IPR049945">
    <property type="entry name" value="AAA_22"/>
</dbReference>
<evidence type="ECO:0000313" key="3">
    <source>
        <dbReference type="Proteomes" id="UP001201873"/>
    </source>
</evidence>
<dbReference type="InterPro" id="IPR027417">
    <property type="entry name" value="P-loop_NTPase"/>
</dbReference>
<keyword evidence="2" id="KW-0547">Nucleotide-binding</keyword>